<dbReference type="eggNOG" id="ENOG5030Q1Z">
    <property type="taxonomic scope" value="Bacteria"/>
</dbReference>
<organism evidence="1 2">
    <name type="scientific">Cellulophaga baltica</name>
    <dbReference type="NCBI Taxonomy" id="76594"/>
    <lineage>
        <taxon>Bacteria</taxon>
        <taxon>Pseudomonadati</taxon>
        <taxon>Bacteroidota</taxon>
        <taxon>Flavobacteriia</taxon>
        <taxon>Flavobacteriales</taxon>
        <taxon>Flavobacteriaceae</taxon>
        <taxon>Cellulophaga</taxon>
    </lineage>
</organism>
<dbReference type="AlphaFoldDB" id="A0A1G7H0V1"/>
<evidence type="ECO:0008006" key="3">
    <source>
        <dbReference type="Google" id="ProtNLM"/>
    </source>
</evidence>
<gene>
    <name evidence="1" type="ORF">SAMN04487992_105190</name>
</gene>
<dbReference type="Proteomes" id="UP000182114">
    <property type="component" value="Unassembled WGS sequence"/>
</dbReference>
<evidence type="ECO:0000313" key="1">
    <source>
        <dbReference type="EMBL" id="SDE93933.1"/>
    </source>
</evidence>
<sequence length="272" mass="30830">MKSLLTTVLLSSLLFSCVDKNPEVDEKKYLTAQKEYEQKKETLSKSKGLYFKENSAAIIAKINSLHKLADSTNTFKEASTDSTIFYRSSAINFINFPNYIVTDKSKSVNYSSFEFKAKQKSTEPSKSAVFIAKENNEFAKQNINDVLDDLYSCTNTPLDITCTSLNEEELEQFKDISLAFVIEGYSVMDPKLDDSDNFSSGLFFASITAIDIEKNYPILKFDVTATNSDQIKYREGGFMNESPSQKINEDYRTNIKKAIIAACKKHFKVLNY</sequence>
<dbReference type="RefSeq" id="WP_074538326.1">
    <property type="nucleotide sequence ID" value="NZ_FNBD01000005.1"/>
</dbReference>
<dbReference type="PROSITE" id="PS51257">
    <property type="entry name" value="PROKAR_LIPOPROTEIN"/>
    <property type="match status" value="1"/>
</dbReference>
<name>A0A1G7H0V1_9FLAO</name>
<dbReference type="EMBL" id="FNBD01000005">
    <property type="protein sequence ID" value="SDE93933.1"/>
    <property type="molecule type" value="Genomic_DNA"/>
</dbReference>
<evidence type="ECO:0000313" key="2">
    <source>
        <dbReference type="Proteomes" id="UP000182114"/>
    </source>
</evidence>
<accession>A0A1G7H0V1</accession>
<proteinExistence type="predicted"/>
<keyword evidence="2" id="KW-1185">Reference proteome</keyword>
<reference evidence="2" key="1">
    <citation type="submission" date="2016-10" db="EMBL/GenBank/DDBJ databases">
        <authorList>
            <person name="Varghese N."/>
            <person name="Submissions S."/>
        </authorList>
    </citation>
    <scope>NUCLEOTIDE SEQUENCE [LARGE SCALE GENOMIC DNA]</scope>
    <source>
        <strain evidence="2">DSM 24729</strain>
    </source>
</reference>
<protein>
    <recommendedName>
        <fullName evidence="3">Lipoprotein</fullName>
    </recommendedName>
</protein>